<dbReference type="SUPFAM" id="SSF47323">
    <property type="entry name" value="Anticodon-binding domain of a subclass of class I aminoacyl-tRNA synthetases"/>
    <property type="match status" value="1"/>
</dbReference>
<dbReference type="PANTHER" id="PTHR43326:SF1">
    <property type="entry name" value="METHIONINE--TRNA LIGASE, MITOCHONDRIAL"/>
    <property type="match status" value="1"/>
</dbReference>
<dbReference type="Gene3D" id="1.10.730.10">
    <property type="entry name" value="Isoleucyl-tRNA Synthetase, Domain 1"/>
    <property type="match status" value="1"/>
</dbReference>
<feature type="short sequence motif" description="'HIGH' region" evidence="14">
    <location>
        <begin position="17"/>
        <end position="27"/>
    </location>
</feature>
<dbReference type="FunFam" id="1.10.730.10:FF:000026">
    <property type="entry name" value="Methionine--tRNA ligase"/>
    <property type="match status" value="1"/>
</dbReference>
<evidence type="ECO:0000256" key="2">
    <source>
        <dbReference type="ARBA" id="ARBA00004496"/>
    </source>
</evidence>
<dbReference type="NCBIfam" id="TIGR00399">
    <property type="entry name" value="metG_C_term"/>
    <property type="match status" value="1"/>
</dbReference>
<dbReference type="Gene3D" id="2.40.50.140">
    <property type="entry name" value="Nucleic acid-binding proteins"/>
    <property type="match status" value="1"/>
</dbReference>
<dbReference type="FunFam" id="2.170.220.10:FF:000002">
    <property type="entry name" value="Methionine--tRNA ligase"/>
    <property type="match status" value="1"/>
</dbReference>
<evidence type="ECO:0000313" key="17">
    <source>
        <dbReference type="Proteomes" id="UP000886887"/>
    </source>
</evidence>
<dbReference type="GO" id="GO:0005737">
    <property type="term" value="C:cytoplasm"/>
    <property type="evidence" value="ECO:0007669"/>
    <property type="project" value="UniProtKB-SubCell"/>
</dbReference>
<keyword evidence="10 14" id="KW-0694">RNA-binding</keyword>
<dbReference type="NCBIfam" id="TIGR00398">
    <property type="entry name" value="metG"/>
    <property type="match status" value="1"/>
</dbReference>
<organism evidence="16 17">
    <name type="scientific">Candidatus Onthenecus intestinigallinarum</name>
    <dbReference type="NCBI Taxonomy" id="2840875"/>
    <lineage>
        <taxon>Bacteria</taxon>
        <taxon>Bacillati</taxon>
        <taxon>Bacillota</taxon>
        <taxon>Clostridia</taxon>
        <taxon>Eubacteriales</taxon>
        <taxon>Candidatus Onthenecus</taxon>
    </lineage>
</organism>
<name>A0A9D1CQP3_9FIRM</name>
<evidence type="ECO:0000256" key="4">
    <source>
        <dbReference type="ARBA" id="ARBA00011738"/>
    </source>
</evidence>
<dbReference type="Pfam" id="PF19303">
    <property type="entry name" value="Anticodon_3"/>
    <property type="match status" value="1"/>
</dbReference>
<keyword evidence="11 14" id="KW-0648">Protein biosynthesis</keyword>
<keyword evidence="14" id="KW-0479">Metal-binding</keyword>
<keyword evidence="5 14" id="KW-0963">Cytoplasm</keyword>
<reference evidence="16" key="1">
    <citation type="submission" date="2020-10" db="EMBL/GenBank/DDBJ databases">
        <authorList>
            <person name="Gilroy R."/>
        </authorList>
    </citation>
    <scope>NUCLEOTIDE SEQUENCE</scope>
    <source>
        <strain evidence="16">ChiSxjej2B14-6234</strain>
    </source>
</reference>
<dbReference type="InterPro" id="IPR004495">
    <property type="entry name" value="Met-tRNA-synth_bsu_C"/>
</dbReference>
<accession>A0A9D1CQP3</accession>
<dbReference type="GO" id="GO:0004825">
    <property type="term" value="F:methionine-tRNA ligase activity"/>
    <property type="evidence" value="ECO:0007669"/>
    <property type="project" value="UniProtKB-UniRule"/>
</dbReference>
<dbReference type="InterPro" id="IPR009080">
    <property type="entry name" value="tRNAsynth_Ia_anticodon-bd"/>
</dbReference>
<comment type="caution">
    <text evidence="14">Lacks conserved residue(s) required for the propagation of feature annotation.</text>
</comment>
<reference evidence="16" key="2">
    <citation type="journal article" date="2021" name="PeerJ">
        <title>Extensive microbial diversity within the chicken gut microbiome revealed by metagenomics and culture.</title>
        <authorList>
            <person name="Gilroy R."/>
            <person name="Ravi A."/>
            <person name="Getino M."/>
            <person name="Pursley I."/>
            <person name="Horton D.L."/>
            <person name="Alikhan N.F."/>
            <person name="Baker D."/>
            <person name="Gharbi K."/>
            <person name="Hall N."/>
            <person name="Watson M."/>
            <person name="Adriaenssens E.M."/>
            <person name="Foster-Nyarko E."/>
            <person name="Jarju S."/>
            <person name="Secka A."/>
            <person name="Antonio M."/>
            <person name="Oren A."/>
            <person name="Chaudhuri R.R."/>
            <person name="La Ragione R."/>
            <person name="Hildebrand F."/>
            <person name="Pallen M.J."/>
        </authorList>
    </citation>
    <scope>NUCLEOTIDE SEQUENCE</scope>
    <source>
        <strain evidence="16">ChiSxjej2B14-6234</strain>
    </source>
</reference>
<evidence type="ECO:0000256" key="11">
    <source>
        <dbReference type="ARBA" id="ARBA00022917"/>
    </source>
</evidence>
<dbReference type="AlphaFoldDB" id="A0A9D1CQP3"/>
<comment type="subcellular location">
    <subcellularLocation>
        <location evidence="2 14">Cytoplasm</location>
    </subcellularLocation>
</comment>
<dbReference type="InterPro" id="IPR033911">
    <property type="entry name" value="MetRS_core"/>
</dbReference>
<dbReference type="Proteomes" id="UP000886887">
    <property type="component" value="Unassembled WGS sequence"/>
</dbReference>
<feature type="domain" description="TRNA-binding" evidence="15">
    <location>
        <begin position="554"/>
        <end position="656"/>
    </location>
</feature>
<evidence type="ECO:0000256" key="12">
    <source>
        <dbReference type="ARBA" id="ARBA00023146"/>
    </source>
</evidence>
<dbReference type="GO" id="GO:0005524">
    <property type="term" value="F:ATP binding"/>
    <property type="evidence" value="ECO:0007669"/>
    <property type="project" value="UniProtKB-UniRule"/>
</dbReference>
<comment type="caution">
    <text evidence="16">The sequence shown here is derived from an EMBL/GenBank/DDBJ whole genome shotgun (WGS) entry which is preliminary data.</text>
</comment>
<dbReference type="HAMAP" id="MF_01228">
    <property type="entry name" value="Met_tRNA_synth_type2"/>
    <property type="match status" value="1"/>
</dbReference>
<keyword evidence="12 14" id="KW-0030">Aminoacyl-tRNA synthetase</keyword>
<protein>
    <recommendedName>
        <fullName evidence="14">Methionine--tRNA ligase</fullName>
        <ecNumber evidence="14">6.1.1.10</ecNumber>
    </recommendedName>
    <alternativeName>
        <fullName evidence="14">Methionyl-tRNA synthetase</fullName>
        <shortName evidence="14">MetRS</shortName>
    </alternativeName>
</protein>
<dbReference type="GO" id="GO:0000049">
    <property type="term" value="F:tRNA binding"/>
    <property type="evidence" value="ECO:0007669"/>
    <property type="project" value="UniProtKB-UniRule"/>
</dbReference>
<comment type="subunit">
    <text evidence="4 14">Homodimer.</text>
</comment>
<feature type="binding site" evidence="14">
    <location>
        <position position="149"/>
    </location>
    <ligand>
        <name>Zn(2+)</name>
        <dbReference type="ChEBI" id="CHEBI:29105"/>
    </ligand>
</feature>
<keyword evidence="14" id="KW-0862">Zinc</keyword>
<evidence type="ECO:0000256" key="7">
    <source>
        <dbReference type="ARBA" id="ARBA00022598"/>
    </source>
</evidence>
<dbReference type="NCBIfam" id="NF008900">
    <property type="entry name" value="PRK12267.1"/>
    <property type="match status" value="1"/>
</dbReference>
<dbReference type="InterPro" id="IPR012340">
    <property type="entry name" value="NA-bd_OB-fold"/>
</dbReference>
<dbReference type="InterPro" id="IPR002547">
    <property type="entry name" value="tRNA-bd_dom"/>
</dbReference>
<feature type="short sequence motif" description="'KMSKS' region" evidence="14">
    <location>
        <begin position="302"/>
        <end position="306"/>
    </location>
</feature>
<dbReference type="PRINTS" id="PR01041">
    <property type="entry name" value="TRNASYNTHMET"/>
</dbReference>
<comment type="catalytic activity">
    <reaction evidence="13 14">
        <text>tRNA(Met) + L-methionine + ATP = L-methionyl-tRNA(Met) + AMP + diphosphate</text>
        <dbReference type="Rhea" id="RHEA:13481"/>
        <dbReference type="Rhea" id="RHEA-COMP:9667"/>
        <dbReference type="Rhea" id="RHEA-COMP:9698"/>
        <dbReference type="ChEBI" id="CHEBI:30616"/>
        <dbReference type="ChEBI" id="CHEBI:33019"/>
        <dbReference type="ChEBI" id="CHEBI:57844"/>
        <dbReference type="ChEBI" id="CHEBI:78442"/>
        <dbReference type="ChEBI" id="CHEBI:78530"/>
        <dbReference type="ChEBI" id="CHEBI:456215"/>
        <dbReference type="EC" id="6.1.1.10"/>
    </reaction>
</comment>
<keyword evidence="8 14" id="KW-0547">Nucleotide-binding</keyword>
<dbReference type="PROSITE" id="PS00178">
    <property type="entry name" value="AA_TRNA_LIGASE_I"/>
    <property type="match status" value="1"/>
</dbReference>
<dbReference type="PROSITE" id="PS50886">
    <property type="entry name" value="TRBD"/>
    <property type="match status" value="1"/>
</dbReference>
<dbReference type="Gene3D" id="3.40.50.620">
    <property type="entry name" value="HUPs"/>
    <property type="match status" value="1"/>
</dbReference>
<feature type="binding site" evidence="14">
    <location>
        <position position="152"/>
    </location>
    <ligand>
        <name>Zn(2+)</name>
        <dbReference type="ChEBI" id="CHEBI:29105"/>
    </ligand>
</feature>
<dbReference type="CDD" id="cd00814">
    <property type="entry name" value="MetRS_core"/>
    <property type="match status" value="1"/>
</dbReference>
<feature type="binding site" evidence="14">
    <location>
        <position position="132"/>
    </location>
    <ligand>
        <name>Zn(2+)</name>
        <dbReference type="ChEBI" id="CHEBI:29105"/>
    </ligand>
</feature>
<dbReference type="CDD" id="cd02800">
    <property type="entry name" value="tRNA_bind_EcMetRS_like"/>
    <property type="match status" value="1"/>
</dbReference>
<evidence type="ECO:0000256" key="9">
    <source>
        <dbReference type="ARBA" id="ARBA00022840"/>
    </source>
</evidence>
<dbReference type="InterPro" id="IPR014729">
    <property type="entry name" value="Rossmann-like_a/b/a_fold"/>
</dbReference>
<gene>
    <name evidence="14 16" type="primary">metG</name>
    <name evidence="16" type="ORF">IAB73_00410</name>
</gene>
<dbReference type="InterPro" id="IPR041872">
    <property type="entry name" value="Anticodon_Met"/>
</dbReference>
<dbReference type="InterPro" id="IPR001412">
    <property type="entry name" value="aa-tRNA-synth_I_CS"/>
</dbReference>
<dbReference type="SUPFAM" id="SSF50249">
    <property type="entry name" value="Nucleic acid-binding proteins"/>
    <property type="match status" value="1"/>
</dbReference>
<dbReference type="InterPro" id="IPR023457">
    <property type="entry name" value="Met-tRNA_synth_2"/>
</dbReference>
<dbReference type="SUPFAM" id="SSF52374">
    <property type="entry name" value="Nucleotidylyl transferase"/>
    <property type="match status" value="1"/>
</dbReference>
<dbReference type="InterPro" id="IPR015413">
    <property type="entry name" value="Methionyl/Leucyl_tRNA_Synth"/>
</dbReference>
<evidence type="ECO:0000259" key="15">
    <source>
        <dbReference type="PROSITE" id="PS50886"/>
    </source>
</evidence>
<dbReference type="EC" id="6.1.1.10" evidence="14"/>
<feature type="binding site" evidence="14">
    <location>
        <position position="135"/>
    </location>
    <ligand>
        <name>Zn(2+)</name>
        <dbReference type="ChEBI" id="CHEBI:29105"/>
    </ligand>
</feature>
<dbReference type="Gene3D" id="2.170.220.10">
    <property type="match status" value="1"/>
</dbReference>
<dbReference type="InterPro" id="IPR014758">
    <property type="entry name" value="Met-tRNA_synth"/>
</dbReference>
<evidence type="ECO:0000256" key="14">
    <source>
        <dbReference type="HAMAP-Rule" id="MF_01228"/>
    </source>
</evidence>
<dbReference type="CDD" id="cd07957">
    <property type="entry name" value="Anticodon_Ia_Met"/>
    <property type="match status" value="1"/>
</dbReference>
<evidence type="ECO:0000256" key="6">
    <source>
        <dbReference type="ARBA" id="ARBA00022555"/>
    </source>
</evidence>
<dbReference type="EMBL" id="DVFJ01000001">
    <property type="protein sequence ID" value="HIQ70669.1"/>
    <property type="molecule type" value="Genomic_DNA"/>
</dbReference>
<keyword evidence="9 14" id="KW-0067">ATP-binding</keyword>
<dbReference type="GO" id="GO:0006431">
    <property type="term" value="P:methionyl-tRNA aminoacylation"/>
    <property type="evidence" value="ECO:0007669"/>
    <property type="project" value="UniProtKB-UniRule"/>
</dbReference>
<keyword evidence="7 14" id="KW-0436">Ligase</keyword>
<comment type="similarity">
    <text evidence="3 14">Belongs to the class-I aminoacyl-tRNA synthetase family. MetG type 2A subfamily.</text>
</comment>
<proteinExistence type="inferred from homology"/>
<evidence type="ECO:0000256" key="8">
    <source>
        <dbReference type="ARBA" id="ARBA00022741"/>
    </source>
</evidence>
<comment type="function">
    <text evidence="1 14">Is required not only for elongation of protein synthesis but also for the initiation of all mRNA translation through initiator tRNA(fMet) aminoacylation.</text>
</comment>
<keyword evidence="6 14" id="KW-0820">tRNA-binding</keyword>
<evidence type="ECO:0000256" key="1">
    <source>
        <dbReference type="ARBA" id="ARBA00003314"/>
    </source>
</evidence>
<evidence type="ECO:0000256" key="10">
    <source>
        <dbReference type="ARBA" id="ARBA00022884"/>
    </source>
</evidence>
<dbReference type="Pfam" id="PF01588">
    <property type="entry name" value="tRNA_bind"/>
    <property type="match status" value="1"/>
</dbReference>
<evidence type="ECO:0000256" key="13">
    <source>
        <dbReference type="ARBA" id="ARBA00047364"/>
    </source>
</evidence>
<comment type="cofactor">
    <cofactor evidence="14">
        <name>Zn(2+)</name>
        <dbReference type="ChEBI" id="CHEBI:29105"/>
    </cofactor>
    <text evidence="14">Binds 1 zinc ion per subunit.</text>
</comment>
<dbReference type="PANTHER" id="PTHR43326">
    <property type="entry name" value="METHIONYL-TRNA SYNTHETASE"/>
    <property type="match status" value="1"/>
</dbReference>
<dbReference type="FunFam" id="2.40.50.140:FF:000042">
    <property type="entry name" value="Methionine--tRNA ligase"/>
    <property type="match status" value="1"/>
</dbReference>
<dbReference type="Pfam" id="PF09334">
    <property type="entry name" value="tRNA-synt_1g"/>
    <property type="match status" value="2"/>
</dbReference>
<evidence type="ECO:0000313" key="16">
    <source>
        <dbReference type="EMBL" id="HIQ70669.1"/>
    </source>
</evidence>
<sequence length="656" mass="74518">MCNDCEKKTFYITTPIYYPSDNLHIGHSYCSTAADTMARFKKLTGYDVFFLTGTDEHGQKIERKAQAAGVTPQEYVDRIVAGIKDLWKLMDVDYDDFIRTTDERHVKAVQRWFRQLYEQGDIYKSEYEGWYCTPCESFWTELQLKDGCCPDCGRPVEKTREESYFFRLSKYQDWLIQYIEEHPDFIQPPTRTAEMLNNFLRPGLQDLCVSRTSLKWGIPVDFDPKHTVYVWVDALTNYINALGAGTENDALYRKYWPADIHLVGKEIVRFHTIIWPIMLHALGLPLPKQVFGHGWLVIDGGKMSKSKGNVVDPVKLCERYTSDAVRYFLMREVPFGSDGEFTNEALIKRINSDLANDLGNLVSRSVAMIEKYFDGVVPAPAEQQDLDRALIAQLETLPALVERHMNALQFSVALSEIWKVIGECNRYIDQTTPWILARNEADRPRLGTVLYNLLEASRIVAVLVGPFMPRTPERIFEQTGVTDEALKTWDSVQRFGAAVPGSRVHKGEALFPRIDVQKELELLEKQKQEAAKAAQPEEKPAKRFEQKPEIAFEDFEKLQLVVARVLKCEKVPKADRLLKSTLDVGGEERVVVSGIAGHYTPEEMVGRQVVLLANLAPRKIRGVESRGMLLCAADDEAGVLRLLSVDGDADAGCEIG</sequence>
<evidence type="ECO:0000256" key="3">
    <source>
        <dbReference type="ARBA" id="ARBA00006590"/>
    </source>
</evidence>
<evidence type="ECO:0000256" key="5">
    <source>
        <dbReference type="ARBA" id="ARBA00022490"/>
    </source>
</evidence>
<dbReference type="GO" id="GO:0046872">
    <property type="term" value="F:metal ion binding"/>
    <property type="evidence" value="ECO:0007669"/>
    <property type="project" value="UniProtKB-KW"/>
</dbReference>